<dbReference type="GO" id="GO:0004564">
    <property type="term" value="F:beta-fructofuranosidase activity"/>
    <property type="evidence" value="ECO:0007669"/>
    <property type="project" value="UniProtKB-EC"/>
</dbReference>
<dbReference type="PANTHER" id="PTHR43101">
    <property type="entry name" value="BETA-FRUCTOSIDASE"/>
    <property type="match status" value="1"/>
</dbReference>
<dbReference type="PANTHER" id="PTHR43101:SF1">
    <property type="entry name" value="BETA-FRUCTOSIDASE"/>
    <property type="match status" value="1"/>
</dbReference>
<keyword evidence="4" id="KW-0326">Glycosidase</keyword>
<evidence type="ECO:0000313" key="6">
    <source>
        <dbReference type="EMBL" id="GLB53588.1"/>
    </source>
</evidence>
<evidence type="ECO:0000256" key="2">
    <source>
        <dbReference type="ARBA" id="ARBA00012758"/>
    </source>
</evidence>
<dbReference type="InterPro" id="IPR001362">
    <property type="entry name" value="Glyco_hydro_32"/>
</dbReference>
<dbReference type="EC" id="3.2.1.26" evidence="2"/>
<protein>
    <recommendedName>
        <fullName evidence="2">beta-fructofuranosidase</fullName>
        <ecNumber evidence="2">3.2.1.26</ecNumber>
    </recommendedName>
</protein>
<dbReference type="GO" id="GO:0005975">
    <property type="term" value="P:carbohydrate metabolic process"/>
    <property type="evidence" value="ECO:0007669"/>
    <property type="project" value="InterPro"/>
</dbReference>
<reference evidence="6" key="1">
    <citation type="submission" date="2022-07" db="EMBL/GenBank/DDBJ databases">
        <title>Taxonomy of Novel Oxalotrophic and Methylotrophic Bacteria.</title>
        <authorList>
            <person name="Sahin N."/>
            <person name="Tani A."/>
        </authorList>
    </citation>
    <scope>NUCLEOTIDE SEQUENCE</scope>
    <source>
        <strain evidence="6">AM327</strain>
    </source>
</reference>
<accession>A0A9W6EWT5</accession>
<dbReference type="InterPro" id="IPR013148">
    <property type="entry name" value="Glyco_hydro_32_N"/>
</dbReference>
<evidence type="ECO:0000259" key="5">
    <source>
        <dbReference type="Pfam" id="PF00251"/>
    </source>
</evidence>
<evidence type="ECO:0000256" key="4">
    <source>
        <dbReference type="ARBA" id="ARBA00023295"/>
    </source>
</evidence>
<dbReference type="Gene3D" id="2.60.120.560">
    <property type="entry name" value="Exo-inulinase, domain 1"/>
    <property type="match status" value="1"/>
</dbReference>
<keyword evidence="7" id="KW-1185">Reference proteome</keyword>
<evidence type="ECO:0000256" key="1">
    <source>
        <dbReference type="ARBA" id="ARBA00009902"/>
    </source>
</evidence>
<dbReference type="Proteomes" id="UP001143545">
    <property type="component" value="Unassembled WGS sequence"/>
</dbReference>
<dbReference type="InterPro" id="IPR023296">
    <property type="entry name" value="Glyco_hydro_beta-prop_sf"/>
</dbReference>
<dbReference type="PROSITE" id="PS51257">
    <property type="entry name" value="PROKAR_LIPOPROTEIN"/>
    <property type="match status" value="1"/>
</dbReference>
<keyword evidence="3 6" id="KW-0378">Hydrolase</keyword>
<name>A0A9W6EWT5_9FLAO</name>
<dbReference type="Gene3D" id="2.115.10.20">
    <property type="entry name" value="Glycosyl hydrolase domain, family 43"/>
    <property type="match status" value="1"/>
</dbReference>
<dbReference type="SUPFAM" id="SSF75005">
    <property type="entry name" value="Arabinanase/levansucrase/invertase"/>
    <property type="match status" value="1"/>
</dbReference>
<sequence length="518" mass="57572">MIRNKFLIILLGATVTLAGCQDDDSAVIPIIDTGKVTSIYPVPPAKWMGETNPYYTEGYIGDVMPYYAEGAFHLYFLHDAKTKPSGLGFHDIHEFETTDLKTYDYKGRMVPYGAVDEPDFGVGTGSVVAVGNQYYFYYTGHNESSPFIQQNPRESVLCAVSDDLEHWTKLSDFKLTAPAGYYDYDFRDPHVFYNEADGKYWMVVSTQTDPARKAVLLVFTTSDPAGQNWEPTGPLYTTTPEENYLMLECADIFEMGGYWYLLFSENWSEAKGTRYRMATSISGPWIAPDEDHLDGEYMYAAKTASDGNHRYLFGWAARKSPENNAGGKQWAGNLVTHELVQNADGTLRVSQPQGVSDAFDTGTSPLLVSTTTGVTESGNQWLFSPADSWALATFETLGATSRMTMDVTPGTTGRTGVILSYDSDTQSGVMFALEPAQNRLAAYMLDNGNRTLVNYLSFDFMEATYELSLTVNKGVGVIYLNDQVAFTNRIYNTAGKTWALFAEEGSATYEQLTLYKPN</sequence>
<evidence type="ECO:0000256" key="3">
    <source>
        <dbReference type="ARBA" id="ARBA00022801"/>
    </source>
</evidence>
<proteinExistence type="inferred from homology"/>
<dbReference type="AlphaFoldDB" id="A0A9W6EWT5"/>
<dbReference type="RefSeq" id="WP_281755660.1">
    <property type="nucleotide sequence ID" value="NZ_BRVP01000020.1"/>
</dbReference>
<organism evidence="6 7">
    <name type="scientific">Neptunitalea chrysea</name>
    <dbReference type="NCBI Taxonomy" id="1647581"/>
    <lineage>
        <taxon>Bacteria</taxon>
        <taxon>Pseudomonadati</taxon>
        <taxon>Bacteroidota</taxon>
        <taxon>Flavobacteriia</taxon>
        <taxon>Flavobacteriales</taxon>
        <taxon>Flavobacteriaceae</taxon>
        <taxon>Neptunitalea</taxon>
    </lineage>
</organism>
<feature type="domain" description="Glycosyl hydrolase family 32 N-terminal" evidence="5">
    <location>
        <begin position="65"/>
        <end position="334"/>
    </location>
</feature>
<dbReference type="CDD" id="cd08995">
    <property type="entry name" value="GH32_EcAec43-like"/>
    <property type="match status" value="1"/>
</dbReference>
<dbReference type="EMBL" id="BRVP01000020">
    <property type="protein sequence ID" value="GLB53588.1"/>
    <property type="molecule type" value="Genomic_DNA"/>
</dbReference>
<evidence type="ECO:0000313" key="7">
    <source>
        <dbReference type="Proteomes" id="UP001143545"/>
    </source>
</evidence>
<dbReference type="InterPro" id="IPR051214">
    <property type="entry name" value="GH32_Enzymes"/>
</dbReference>
<dbReference type="Pfam" id="PF00251">
    <property type="entry name" value="Glyco_hydro_32N"/>
    <property type="match status" value="1"/>
</dbReference>
<comment type="similarity">
    <text evidence="1">Belongs to the glycosyl hydrolase 32 family.</text>
</comment>
<gene>
    <name evidence="6" type="ORF">NBRC110019_26290</name>
</gene>
<dbReference type="SMART" id="SM00640">
    <property type="entry name" value="Glyco_32"/>
    <property type="match status" value="1"/>
</dbReference>
<comment type="caution">
    <text evidence="6">The sequence shown here is derived from an EMBL/GenBank/DDBJ whole genome shotgun (WGS) entry which is preliminary data.</text>
</comment>